<proteinExistence type="predicted"/>
<dbReference type="RefSeq" id="WP_348261583.1">
    <property type="nucleotide sequence ID" value="NZ_CP121196.1"/>
</dbReference>
<keyword evidence="7 12" id="KW-0418">Kinase</keyword>
<dbReference type="PROSITE" id="PS50109">
    <property type="entry name" value="HIS_KIN"/>
    <property type="match status" value="1"/>
</dbReference>
<dbReference type="GO" id="GO:0005886">
    <property type="term" value="C:plasma membrane"/>
    <property type="evidence" value="ECO:0007669"/>
    <property type="project" value="UniProtKB-SubCell"/>
</dbReference>
<sequence length="358" mass="39923">MSKTREYDAGTNQSKQRERLLLWLSGCLVFPILGLAYWIGQRYLPAGILLSGLAVVLAPLPALIYFRRDCRRLLARAAASDEEVVQLKLQLDTVRYRTSRLREELQAADRQARLSHQLTLLGQFTAGFMHEFNNPLAIVAGRIEVLLEERKEDRAICADLEQMLKETQYMTSIASTLLQALRRERGGEVFDASVPQKSLEDALEAQRPSASSRGVKLLLEASEVPRVDVPEHVVGEVVRGLLSNAVEALKERANATVWVRLEPYRTAGARVVVKVEDNGPGVPDSIRGHLFEPFVSQSTGRERLGLGLFLAASLLDMYDGRIRYEPRDGGGASFVVELPPARFTRGQPYHWFAGGKTE</sequence>
<protein>
    <recommendedName>
        <fullName evidence="3">histidine kinase</fullName>
        <ecNumber evidence="3">2.7.13.3</ecNumber>
    </recommendedName>
</protein>
<dbReference type="PANTHER" id="PTHR44936:SF9">
    <property type="entry name" value="SENSOR PROTEIN CREC"/>
    <property type="match status" value="1"/>
</dbReference>
<comment type="subcellular location">
    <subcellularLocation>
        <location evidence="2">Cell membrane</location>
        <topology evidence="2">Multi-pass membrane protein</topology>
    </subcellularLocation>
</comment>
<comment type="catalytic activity">
    <reaction evidence="1">
        <text>ATP + protein L-histidine = ADP + protein N-phospho-L-histidine.</text>
        <dbReference type="EC" id="2.7.13.3"/>
    </reaction>
</comment>
<evidence type="ECO:0000256" key="4">
    <source>
        <dbReference type="ARBA" id="ARBA00022475"/>
    </source>
</evidence>
<dbReference type="SMART" id="SM00387">
    <property type="entry name" value="HATPase_c"/>
    <property type="match status" value="1"/>
</dbReference>
<keyword evidence="9" id="KW-0843">Virulence</keyword>
<keyword evidence="8" id="KW-0902">Two-component regulatory system</keyword>
<dbReference type="Pfam" id="PF00512">
    <property type="entry name" value="HisKA"/>
    <property type="match status" value="1"/>
</dbReference>
<dbReference type="SUPFAM" id="SSF55874">
    <property type="entry name" value="ATPase domain of HSP90 chaperone/DNA topoisomerase II/histidine kinase"/>
    <property type="match status" value="1"/>
</dbReference>
<name>A0AAU7DEW9_9BACT</name>
<reference evidence="12" key="1">
    <citation type="submission" date="2023-03" db="EMBL/GenBank/DDBJ databases">
        <title>Edaphobacter sp.</title>
        <authorList>
            <person name="Huber K.J."/>
            <person name="Papendorf J."/>
            <person name="Pilke C."/>
            <person name="Bunk B."/>
            <person name="Sproeer C."/>
            <person name="Pester M."/>
        </authorList>
    </citation>
    <scope>NUCLEOTIDE SEQUENCE</scope>
    <source>
        <strain evidence="12">DSM 110680</strain>
    </source>
</reference>
<dbReference type="InterPro" id="IPR036097">
    <property type="entry name" value="HisK_dim/P_sf"/>
</dbReference>
<evidence type="ECO:0000256" key="7">
    <source>
        <dbReference type="ARBA" id="ARBA00022777"/>
    </source>
</evidence>
<dbReference type="InterPro" id="IPR003594">
    <property type="entry name" value="HATPase_dom"/>
</dbReference>
<dbReference type="PANTHER" id="PTHR44936">
    <property type="entry name" value="SENSOR PROTEIN CREC"/>
    <property type="match status" value="1"/>
</dbReference>
<dbReference type="InterPro" id="IPR036890">
    <property type="entry name" value="HATPase_C_sf"/>
</dbReference>
<evidence type="ECO:0000313" key="12">
    <source>
        <dbReference type="EMBL" id="XBH16354.1"/>
    </source>
</evidence>
<keyword evidence="4" id="KW-1003">Cell membrane</keyword>
<dbReference type="InterPro" id="IPR003661">
    <property type="entry name" value="HisK_dim/P_dom"/>
</dbReference>
<evidence type="ECO:0000256" key="8">
    <source>
        <dbReference type="ARBA" id="ARBA00023012"/>
    </source>
</evidence>
<accession>A0AAU7DEW9</accession>
<dbReference type="SUPFAM" id="SSF47384">
    <property type="entry name" value="Homodimeric domain of signal transducing histidine kinase"/>
    <property type="match status" value="1"/>
</dbReference>
<evidence type="ECO:0000256" key="3">
    <source>
        <dbReference type="ARBA" id="ARBA00012438"/>
    </source>
</evidence>
<dbReference type="Pfam" id="PF02518">
    <property type="entry name" value="HATPase_c"/>
    <property type="match status" value="1"/>
</dbReference>
<keyword evidence="10" id="KW-0812">Transmembrane</keyword>
<evidence type="ECO:0000256" key="6">
    <source>
        <dbReference type="ARBA" id="ARBA00022679"/>
    </source>
</evidence>
<evidence type="ECO:0000256" key="10">
    <source>
        <dbReference type="SAM" id="Phobius"/>
    </source>
</evidence>
<organism evidence="12">
    <name type="scientific">Telmatobacter sp. DSM 110680</name>
    <dbReference type="NCBI Taxonomy" id="3036704"/>
    <lineage>
        <taxon>Bacteria</taxon>
        <taxon>Pseudomonadati</taxon>
        <taxon>Acidobacteriota</taxon>
        <taxon>Terriglobia</taxon>
        <taxon>Terriglobales</taxon>
        <taxon>Acidobacteriaceae</taxon>
        <taxon>Telmatobacter</taxon>
    </lineage>
</organism>
<evidence type="ECO:0000256" key="9">
    <source>
        <dbReference type="ARBA" id="ARBA00023026"/>
    </source>
</evidence>
<dbReference type="EC" id="2.7.13.3" evidence="3"/>
<gene>
    <name evidence="12" type="ORF">P8935_17485</name>
</gene>
<keyword evidence="6" id="KW-0808">Transferase</keyword>
<feature type="transmembrane region" description="Helical" evidence="10">
    <location>
        <begin position="20"/>
        <end position="40"/>
    </location>
</feature>
<keyword evidence="5" id="KW-0597">Phosphoprotein</keyword>
<evidence type="ECO:0000256" key="2">
    <source>
        <dbReference type="ARBA" id="ARBA00004651"/>
    </source>
</evidence>
<dbReference type="InterPro" id="IPR050980">
    <property type="entry name" value="2C_sensor_his_kinase"/>
</dbReference>
<dbReference type="SMART" id="SM00388">
    <property type="entry name" value="HisKA"/>
    <property type="match status" value="1"/>
</dbReference>
<keyword evidence="10" id="KW-0472">Membrane</keyword>
<dbReference type="InterPro" id="IPR005467">
    <property type="entry name" value="His_kinase_dom"/>
</dbReference>
<dbReference type="Gene3D" id="1.10.287.130">
    <property type="match status" value="1"/>
</dbReference>
<evidence type="ECO:0000256" key="5">
    <source>
        <dbReference type="ARBA" id="ARBA00022553"/>
    </source>
</evidence>
<evidence type="ECO:0000256" key="1">
    <source>
        <dbReference type="ARBA" id="ARBA00000085"/>
    </source>
</evidence>
<dbReference type="CDD" id="cd00082">
    <property type="entry name" value="HisKA"/>
    <property type="match status" value="1"/>
</dbReference>
<feature type="transmembrane region" description="Helical" evidence="10">
    <location>
        <begin position="46"/>
        <end position="66"/>
    </location>
</feature>
<evidence type="ECO:0000259" key="11">
    <source>
        <dbReference type="PROSITE" id="PS50109"/>
    </source>
</evidence>
<feature type="domain" description="Histidine kinase" evidence="11">
    <location>
        <begin position="127"/>
        <end position="342"/>
    </location>
</feature>
<dbReference type="Gene3D" id="3.30.565.10">
    <property type="entry name" value="Histidine kinase-like ATPase, C-terminal domain"/>
    <property type="match status" value="1"/>
</dbReference>
<dbReference type="EMBL" id="CP121196">
    <property type="protein sequence ID" value="XBH16354.1"/>
    <property type="molecule type" value="Genomic_DNA"/>
</dbReference>
<keyword evidence="10" id="KW-1133">Transmembrane helix</keyword>
<dbReference type="GO" id="GO:0000155">
    <property type="term" value="F:phosphorelay sensor kinase activity"/>
    <property type="evidence" value="ECO:0007669"/>
    <property type="project" value="InterPro"/>
</dbReference>
<dbReference type="PRINTS" id="PR00344">
    <property type="entry name" value="BCTRLSENSOR"/>
</dbReference>
<dbReference type="InterPro" id="IPR004358">
    <property type="entry name" value="Sig_transdc_His_kin-like_C"/>
</dbReference>
<dbReference type="AlphaFoldDB" id="A0AAU7DEW9"/>